<dbReference type="Proteomes" id="UP000269669">
    <property type="component" value="Unassembled WGS sequence"/>
</dbReference>
<reference evidence="7 8" key="1">
    <citation type="submission" date="2018-12" db="EMBL/GenBank/DDBJ databases">
        <title>Sequencing of bacterial isolates from soil warming experiment in Harvard Forest, Massachusetts, USA.</title>
        <authorList>
            <person name="Deangelis K."/>
        </authorList>
    </citation>
    <scope>NUCLEOTIDE SEQUENCE [LARGE SCALE GENOMIC DNA]</scope>
    <source>
        <strain evidence="7 8">EB153</strain>
    </source>
</reference>
<keyword evidence="2" id="KW-0472">Membrane</keyword>
<feature type="chain" id="PRO_5019326713" evidence="5">
    <location>
        <begin position="21"/>
        <end position="1241"/>
    </location>
</feature>
<dbReference type="Pfam" id="PF25183">
    <property type="entry name" value="OMP_b-brl_4"/>
    <property type="match status" value="1"/>
</dbReference>
<dbReference type="GO" id="GO:0009279">
    <property type="term" value="C:cell outer membrane"/>
    <property type="evidence" value="ECO:0007669"/>
    <property type="project" value="UniProtKB-SubCell"/>
</dbReference>
<dbReference type="SUPFAM" id="SSF49464">
    <property type="entry name" value="Carboxypeptidase regulatory domain-like"/>
    <property type="match status" value="1"/>
</dbReference>
<keyword evidence="5" id="KW-0732">Signal</keyword>
<sequence>MIRKLFGVSLWAVLSVAAFAQNATTSVRGIVTDSSGAILQGATVTLTNMTTHFSQRHLVGKGGEYSFVELQPADYLITASAEGFGALEKQTHLLVSQPTTLNFALTVGATAQSVDVTANSTLNFSDATIGNAINNAQIETMPIDSRNVADLLSLQPGVLYFGNNNSASNPAATQDSRLGAVAGARSDQGNITLDGLDDNDQTFGYAFTGVLRATLDSTEEYRVTTASANADSGHSSGAQVTLVTKAGTNHFHGSAYEYYRNRYFAANDWFNKKAQVGGGATNKPPQLTRNTFGGTIGGPILKDKVFFFFNYEGQRTKEGTTVTQEVPTASYRAGNLQYKDTAGNTRILTPTQVATLDAPCSNNGVCPNGPGPNAAMLAYFAQIPVANGLTLGDGLNEGSYTFASGTPYTHNTGILKFDWTPSAPHHVFVRGNLQKDVSSAAQQFPGLPASTTTEDNTKGIAAGDTWIIGSHIVNDIRYGYTRQGFGTAGVGSGSYTDVRFIASPTAETRTTIRSVPVNSIVDTLNYTKGNHTIQVGGTWRLIHNNSRTNSNSYNSGNTNPQGLTTKGLPDPSTLPGGYLPVGGSFSSNYLNAYANLVGTTPVLTQNINYSVDLGGATGSLLPQGAFVTRNFVSNEFEYYAQDSWRVTPKLTITFGLRHSILQVPYDKNGQSAAPTIDTHAFFQQRAAAAAVGQVYEPAIAFAPNGPVYGKPGYWDMQKANLAPRVAFAYAFDSKTSIRAGAGIYYDHFGQGIVNAFNSYGSFGLASQISSPLGQLTAENSPRFANRTTLPNLPIATPATKQTFPFVLPQTLAAGSTFGVSWGVDNKIKTPYSEVFNVSVQRSLPGGFTVEAAWVGRFGRKLLQQLDLATPVNLLDPKSGMTYFQAAAQLAALVDQNGGSKAASVPSIPFFENMFPQLATSTATATQNIYTKEFAVYRKVLGETTALADMDFYCSYTCPAAAPANRFFQGQFSSLYAWSTIGSSSYNAGQFVLRHPISHGFQGDLSYTLGNSIDMGSDAERSSEKQSGSGSYITNAFNPAQSRGVSDFDTRHLITANGSYLLPFGRGQAFAGKINHLTDLVIGGWRVASIVRWTSGLPFSLTEGGYTTDWEISSYGIKTGSFKAKTTANPGNVPNAFGTALASQITGSINTGSPLERLPYPGEAGQRNNFRRDGYFGADASLMKPFKLTESQSVRFTWEVFNLSNSVRFNAVSNSLTSGTFGNYSSTLTTSRRMQFSLRYSF</sequence>
<evidence type="ECO:0000256" key="2">
    <source>
        <dbReference type="ARBA" id="ARBA00023136"/>
    </source>
</evidence>
<dbReference type="AlphaFoldDB" id="A0A428MR39"/>
<organism evidence="7 8">
    <name type="scientific">Edaphobacter aggregans</name>
    <dbReference type="NCBI Taxonomy" id="570835"/>
    <lineage>
        <taxon>Bacteria</taxon>
        <taxon>Pseudomonadati</taxon>
        <taxon>Acidobacteriota</taxon>
        <taxon>Terriglobia</taxon>
        <taxon>Terriglobales</taxon>
        <taxon>Acidobacteriaceae</taxon>
        <taxon>Edaphobacter</taxon>
    </lineage>
</organism>
<dbReference type="EMBL" id="RSDW01000001">
    <property type="protein sequence ID" value="RSL19183.1"/>
    <property type="molecule type" value="Genomic_DNA"/>
</dbReference>
<dbReference type="InterPro" id="IPR057601">
    <property type="entry name" value="Oar-like_b-barrel"/>
</dbReference>
<dbReference type="InterPro" id="IPR036942">
    <property type="entry name" value="Beta-barrel_TonB_sf"/>
</dbReference>
<keyword evidence="8" id="KW-1185">Reference proteome</keyword>
<keyword evidence="7" id="KW-0121">Carboxypeptidase</keyword>
<feature type="compositionally biased region" description="Low complexity" evidence="4">
    <location>
        <begin position="548"/>
        <end position="559"/>
    </location>
</feature>
<dbReference type="OrthoDB" id="97893at2"/>
<feature type="region of interest" description="Disordered" evidence="4">
    <location>
        <begin position="548"/>
        <end position="568"/>
    </location>
</feature>
<dbReference type="SUPFAM" id="SSF56935">
    <property type="entry name" value="Porins"/>
    <property type="match status" value="1"/>
</dbReference>
<proteinExistence type="predicted"/>
<protein>
    <submittedName>
        <fullName evidence="7">Carboxypeptidase family protein</fullName>
    </submittedName>
</protein>
<gene>
    <name evidence="7" type="ORF">EDE15_4835</name>
</gene>
<dbReference type="Gene3D" id="2.60.40.1120">
    <property type="entry name" value="Carboxypeptidase-like, regulatory domain"/>
    <property type="match status" value="1"/>
</dbReference>
<evidence type="ECO:0000256" key="5">
    <source>
        <dbReference type="SAM" id="SignalP"/>
    </source>
</evidence>
<dbReference type="Gene3D" id="2.40.170.20">
    <property type="entry name" value="TonB-dependent receptor, beta-barrel domain"/>
    <property type="match status" value="1"/>
</dbReference>
<keyword evidence="3" id="KW-0998">Cell outer membrane</keyword>
<comment type="caution">
    <text evidence="7">The sequence shown here is derived from an EMBL/GenBank/DDBJ whole genome shotgun (WGS) entry which is preliminary data.</text>
</comment>
<evidence type="ECO:0000256" key="3">
    <source>
        <dbReference type="ARBA" id="ARBA00023237"/>
    </source>
</evidence>
<accession>A0A428MR39</accession>
<dbReference type="RefSeq" id="WP_125487452.1">
    <property type="nucleotide sequence ID" value="NZ_RSDW01000001.1"/>
</dbReference>
<dbReference type="InterPro" id="IPR008969">
    <property type="entry name" value="CarboxyPept-like_regulatory"/>
</dbReference>
<evidence type="ECO:0000313" key="7">
    <source>
        <dbReference type="EMBL" id="RSL19183.1"/>
    </source>
</evidence>
<feature type="signal peptide" evidence="5">
    <location>
        <begin position="1"/>
        <end position="20"/>
    </location>
</feature>
<name>A0A428MR39_9BACT</name>
<keyword evidence="7" id="KW-0645">Protease</keyword>
<evidence type="ECO:0000256" key="4">
    <source>
        <dbReference type="SAM" id="MobiDB-lite"/>
    </source>
</evidence>
<evidence type="ECO:0000313" key="8">
    <source>
        <dbReference type="Proteomes" id="UP000269669"/>
    </source>
</evidence>
<feature type="domain" description="TonB-dependent transporter Oar-like beta-barrel" evidence="6">
    <location>
        <begin position="243"/>
        <end position="1234"/>
    </location>
</feature>
<keyword evidence="7" id="KW-0378">Hydrolase</keyword>
<evidence type="ECO:0000259" key="6">
    <source>
        <dbReference type="Pfam" id="PF25183"/>
    </source>
</evidence>
<evidence type="ECO:0000256" key="1">
    <source>
        <dbReference type="ARBA" id="ARBA00004442"/>
    </source>
</evidence>
<dbReference type="GO" id="GO:0004180">
    <property type="term" value="F:carboxypeptidase activity"/>
    <property type="evidence" value="ECO:0007669"/>
    <property type="project" value="UniProtKB-KW"/>
</dbReference>
<comment type="subcellular location">
    <subcellularLocation>
        <location evidence="1">Cell outer membrane</location>
    </subcellularLocation>
</comment>
<dbReference type="Pfam" id="PF13620">
    <property type="entry name" value="CarboxypepD_reg"/>
    <property type="match status" value="1"/>
</dbReference>